<dbReference type="SUPFAM" id="SSF55347">
    <property type="entry name" value="Glyceraldehyde-3-phosphate dehydrogenase-like, C-terminal domain"/>
    <property type="match status" value="1"/>
</dbReference>
<evidence type="ECO:0000313" key="2">
    <source>
        <dbReference type="EMBL" id="TXL75430.1"/>
    </source>
</evidence>
<dbReference type="EMBL" id="VDUZ01000014">
    <property type="protein sequence ID" value="TXL75430.1"/>
    <property type="molecule type" value="Genomic_DNA"/>
</dbReference>
<reference evidence="2 3" key="1">
    <citation type="submission" date="2019-06" db="EMBL/GenBank/DDBJ databases">
        <title>New taxonomy in bacterial strain CC-CFT640, isolated from vineyard.</title>
        <authorList>
            <person name="Lin S.-Y."/>
            <person name="Tsai C.-F."/>
            <person name="Young C.-C."/>
        </authorList>
    </citation>
    <scope>NUCLEOTIDE SEQUENCE [LARGE SCALE GENOMIC DNA]</scope>
    <source>
        <strain evidence="2 3">CC-CFT640</strain>
    </source>
</reference>
<accession>A0A5C8PND5</accession>
<organism evidence="2 3">
    <name type="scientific">Vineibacter terrae</name>
    <dbReference type="NCBI Taxonomy" id="2586908"/>
    <lineage>
        <taxon>Bacteria</taxon>
        <taxon>Pseudomonadati</taxon>
        <taxon>Pseudomonadota</taxon>
        <taxon>Alphaproteobacteria</taxon>
        <taxon>Hyphomicrobiales</taxon>
        <taxon>Vineibacter</taxon>
    </lineage>
</organism>
<dbReference type="GO" id="GO:0009435">
    <property type="term" value="P:NAD+ biosynthetic process"/>
    <property type="evidence" value="ECO:0007669"/>
    <property type="project" value="InterPro"/>
</dbReference>
<gene>
    <name evidence="2" type="ORF">FHP25_14405</name>
</gene>
<proteinExistence type="predicted"/>
<dbReference type="InterPro" id="IPR036291">
    <property type="entry name" value="NAD(P)-bd_dom_sf"/>
</dbReference>
<dbReference type="InterPro" id="IPR002811">
    <property type="entry name" value="Asp_DH"/>
</dbReference>
<dbReference type="GO" id="GO:0033735">
    <property type="term" value="F:aspartate dehydrogenase [NAD(P)+] activity"/>
    <property type="evidence" value="ECO:0007669"/>
    <property type="project" value="InterPro"/>
</dbReference>
<dbReference type="Gene3D" id="3.30.360.10">
    <property type="entry name" value="Dihydrodipicolinate Reductase, domain 2"/>
    <property type="match status" value="1"/>
</dbReference>
<dbReference type="Gene3D" id="3.40.50.720">
    <property type="entry name" value="NAD(P)-binding Rossmann-like Domain"/>
    <property type="match status" value="1"/>
</dbReference>
<dbReference type="Proteomes" id="UP000321638">
    <property type="component" value="Unassembled WGS sequence"/>
</dbReference>
<sequence>MPIVALVGLGRIGGVIADALDAGTIPALTLAGRVRRATPEAARMAALDAADIVVEAAAADVVPGLARAVLPCGKTLVVTSVSGLWREPGLDRLGGRIIVPSGATLALDALKALAFHELRSVKACLSLPAIHAPGEVDDYRGTARDAARRFPGHANNFVAAALALGVDDYPVEVRRDETVEGPTVELDVETDTAVLSARLSHRPSPDHPEVSRNIALSVLAALRGLESPLQVGV</sequence>
<evidence type="ECO:0000259" key="1">
    <source>
        <dbReference type="Pfam" id="PF01958"/>
    </source>
</evidence>
<protein>
    <submittedName>
        <fullName evidence="2">DUF108 domain-containing protein</fullName>
    </submittedName>
</protein>
<comment type="caution">
    <text evidence="2">The sequence shown here is derived from an EMBL/GenBank/DDBJ whole genome shotgun (WGS) entry which is preliminary data.</text>
</comment>
<dbReference type="AlphaFoldDB" id="A0A5C8PND5"/>
<keyword evidence="3" id="KW-1185">Reference proteome</keyword>
<name>A0A5C8PND5_9HYPH</name>
<evidence type="ECO:0000313" key="3">
    <source>
        <dbReference type="Proteomes" id="UP000321638"/>
    </source>
</evidence>
<dbReference type="Pfam" id="PF01958">
    <property type="entry name" value="Asp_DH_C"/>
    <property type="match status" value="1"/>
</dbReference>
<dbReference type="OrthoDB" id="8456681at2"/>
<feature type="domain" description="Aspartate dehydrogenase" evidence="1">
    <location>
        <begin position="139"/>
        <end position="218"/>
    </location>
</feature>
<dbReference type="RefSeq" id="WP_147847643.1">
    <property type="nucleotide sequence ID" value="NZ_VDUZ01000014.1"/>
</dbReference>
<dbReference type="SUPFAM" id="SSF51735">
    <property type="entry name" value="NAD(P)-binding Rossmann-fold domains"/>
    <property type="match status" value="1"/>
</dbReference>